<organism evidence="1 2">
    <name type="scientific">Paraburkholderia pallida</name>
    <dbReference type="NCBI Taxonomy" id="2547399"/>
    <lineage>
        <taxon>Bacteria</taxon>
        <taxon>Pseudomonadati</taxon>
        <taxon>Pseudomonadota</taxon>
        <taxon>Betaproteobacteria</taxon>
        <taxon>Burkholderiales</taxon>
        <taxon>Burkholderiaceae</taxon>
        <taxon>Paraburkholderia</taxon>
    </lineage>
</organism>
<gene>
    <name evidence="1" type="ORF">E1956_45485</name>
</gene>
<reference evidence="1 2" key="1">
    <citation type="submission" date="2019-03" db="EMBL/GenBank/DDBJ databases">
        <title>Paraburkholderia sp. 7MH5, isolated from subtropical forest soil.</title>
        <authorList>
            <person name="Gao Z.-H."/>
            <person name="Qiu L.-H."/>
        </authorList>
    </citation>
    <scope>NUCLEOTIDE SEQUENCE [LARGE SCALE GENOMIC DNA]</scope>
    <source>
        <strain evidence="1 2">7MH5</strain>
        <plasmid evidence="1 2">unnamed1</plasmid>
    </source>
</reference>
<geneLocation type="plasmid" evidence="1 2">
    <name>unnamed1</name>
</geneLocation>
<dbReference type="GeneID" id="39649835"/>
<dbReference type="OrthoDB" id="6119095at2"/>
<proteinExistence type="predicted"/>
<keyword evidence="2" id="KW-1185">Reference proteome</keyword>
<name>A0A4P7DBN7_9BURK</name>
<dbReference type="RefSeq" id="WP_134760656.1">
    <property type="nucleotide sequence ID" value="NZ_CP038152.1"/>
</dbReference>
<evidence type="ECO:0000313" key="2">
    <source>
        <dbReference type="Proteomes" id="UP000295727"/>
    </source>
</evidence>
<dbReference type="Proteomes" id="UP000295727">
    <property type="component" value="Plasmid unnamed1"/>
</dbReference>
<keyword evidence="1" id="KW-0614">Plasmid</keyword>
<sequence length="116" mass="12906">MEAWNHVFKSRWGGVVATLKEYDARSLEAEAIWGVDARAVTQPLSECVSTLYAAIESYLDDVASEGDIFRADRDFAKKVRSEVFASRSSADNELNKRIASAMDALADFARPHLRHG</sequence>
<protein>
    <submittedName>
        <fullName evidence="1">Uncharacterized protein</fullName>
    </submittedName>
</protein>
<dbReference type="AlphaFoldDB" id="A0A4P7DBN7"/>
<accession>A0A4P7DBN7</accession>
<evidence type="ECO:0000313" key="1">
    <source>
        <dbReference type="EMBL" id="QBR04354.1"/>
    </source>
</evidence>
<dbReference type="KEGG" id="ppai:E1956_45485"/>
<dbReference type="EMBL" id="CP038152">
    <property type="protein sequence ID" value="QBR04354.1"/>
    <property type="molecule type" value="Genomic_DNA"/>
</dbReference>